<gene>
    <name evidence="1" type="ORF">Dsin_033157</name>
</gene>
<evidence type="ECO:0000313" key="2">
    <source>
        <dbReference type="Proteomes" id="UP001281410"/>
    </source>
</evidence>
<reference evidence="1" key="1">
    <citation type="journal article" date="2023" name="Plant J.">
        <title>Genome sequences and population genomics provide insights into the demographic history, inbreeding, and mutation load of two 'living fossil' tree species of Dipteronia.</title>
        <authorList>
            <person name="Feng Y."/>
            <person name="Comes H.P."/>
            <person name="Chen J."/>
            <person name="Zhu S."/>
            <person name="Lu R."/>
            <person name="Zhang X."/>
            <person name="Li P."/>
            <person name="Qiu J."/>
            <person name="Olsen K.M."/>
            <person name="Qiu Y."/>
        </authorList>
    </citation>
    <scope>NUCLEOTIDE SEQUENCE</scope>
    <source>
        <strain evidence="1">NBL</strain>
    </source>
</reference>
<keyword evidence="2" id="KW-1185">Reference proteome</keyword>
<sequence>MLGLERSLSDHYLIMLGEPKDDWGPCPFRFYNPWLENKDLMDEALKGWKNCDVRGTKGFVFFSKMKATKLRLKNWLKYGKMNTVKTKDIEAQLGTIDKKPVQEWWTDRWTDRNCIDRTKLLEELWNSLRREEQMWHQKSRINWLKEGDRNTKSFHCMANGRRKVNALGDMFFCGVVCSDPFSIRRDDTILFIKPKMEYLCNAKRILRCFQLVSRLKINFRKSCVVRVGKTVLQTQSLGLRGGRLVLIKSVIASIPTYFLSIFKILVGVSHKIEKLQRGFLWDDGLNRRNIHPVKWSEVCNSNSNGGLGIGRIIDKNKRMLAKWIWRFGRENDALWRRVIVATYGINTNRLLWSWEHSYNESFFVRAVHSLLKADSLLGVMIEDGFGVVLGKRDRLDFWNDIKWDSRTLKAAFQRVYALAVKKSGSIQEFGCWSSSEWVWDVHTRRNLFYWEKDQWRSFQTFLSHIIIHNPTSDALAWKFNSSGVFTVSSFRQGLEKNLDGSLPIQNVFWKGI</sequence>
<accession>A0AAD9Z746</accession>
<dbReference type="EMBL" id="JANJYJ010000748">
    <property type="protein sequence ID" value="KAK3172176.1"/>
    <property type="molecule type" value="Genomic_DNA"/>
</dbReference>
<proteinExistence type="predicted"/>
<name>A0AAD9Z746_9ROSI</name>
<dbReference type="AlphaFoldDB" id="A0AAD9Z746"/>
<dbReference type="PANTHER" id="PTHR33116">
    <property type="entry name" value="REVERSE TRANSCRIPTASE ZINC-BINDING DOMAIN-CONTAINING PROTEIN-RELATED-RELATED"/>
    <property type="match status" value="1"/>
</dbReference>
<organism evidence="1 2">
    <name type="scientific">Dipteronia sinensis</name>
    <dbReference type="NCBI Taxonomy" id="43782"/>
    <lineage>
        <taxon>Eukaryota</taxon>
        <taxon>Viridiplantae</taxon>
        <taxon>Streptophyta</taxon>
        <taxon>Embryophyta</taxon>
        <taxon>Tracheophyta</taxon>
        <taxon>Spermatophyta</taxon>
        <taxon>Magnoliopsida</taxon>
        <taxon>eudicotyledons</taxon>
        <taxon>Gunneridae</taxon>
        <taxon>Pentapetalae</taxon>
        <taxon>rosids</taxon>
        <taxon>malvids</taxon>
        <taxon>Sapindales</taxon>
        <taxon>Sapindaceae</taxon>
        <taxon>Hippocastanoideae</taxon>
        <taxon>Acereae</taxon>
        <taxon>Dipteronia</taxon>
    </lineage>
</organism>
<comment type="caution">
    <text evidence="1">The sequence shown here is derived from an EMBL/GenBank/DDBJ whole genome shotgun (WGS) entry which is preliminary data.</text>
</comment>
<evidence type="ECO:0000313" key="1">
    <source>
        <dbReference type="EMBL" id="KAK3172176.1"/>
    </source>
</evidence>
<protein>
    <submittedName>
        <fullName evidence="1">Uncharacterized protein</fullName>
    </submittedName>
</protein>
<dbReference type="PANTHER" id="PTHR33116:SF78">
    <property type="entry name" value="OS12G0587133 PROTEIN"/>
    <property type="match status" value="1"/>
</dbReference>
<dbReference type="Proteomes" id="UP001281410">
    <property type="component" value="Unassembled WGS sequence"/>
</dbReference>